<accession>T1L255</accession>
<proteinExistence type="predicted"/>
<dbReference type="Proteomes" id="UP000015104">
    <property type="component" value="Unassembled WGS sequence"/>
</dbReference>
<reference evidence="2" key="1">
    <citation type="submission" date="2011-08" db="EMBL/GenBank/DDBJ databases">
        <authorList>
            <person name="Rombauts S."/>
        </authorList>
    </citation>
    <scope>NUCLEOTIDE SEQUENCE</scope>
    <source>
        <strain evidence="2">London</strain>
    </source>
</reference>
<dbReference type="HOGENOM" id="CLU_3399887_0_0_1"/>
<organism evidence="1 2">
    <name type="scientific">Tetranychus urticae</name>
    <name type="common">Two-spotted spider mite</name>
    <dbReference type="NCBI Taxonomy" id="32264"/>
    <lineage>
        <taxon>Eukaryota</taxon>
        <taxon>Metazoa</taxon>
        <taxon>Ecdysozoa</taxon>
        <taxon>Arthropoda</taxon>
        <taxon>Chelicerata</taxon>
        <taxon>Arachnida</taxon>
        <taxon>Acari</taxon>
        <taxon>Acariformes</taxon>
        <taxon>Trombidiformes</taxon>
        <taxon>Prostigmata</taxon>
        <taxon>Eleutherengona</taxon>
        <taxon>Raphignathae</taxon>
        <taxon>Tetranychoidea</taxon>
        <taxon>Tetranychidae</taxon>
        <taxon>Tetranychus</taxon>
    </lineage>
</organism>
<dbReference type="EnsemblMetazoa" id="tetur32g02070.1">
    <property type="protein sequence ID" value="tetur32g02070.1"/>
    <property type="gene ID" value="tetur32g02070"/>
</dbReference>
<dbReference type="AlphaFoldDB" id="T1L255"/>
<keyword evidence="2" id="KW-1185">Reference proteome</keyword>
<reference evidence="1" key="2">
    <citation type="submission" date="2015-06" db="UniProtKB">
        <authorList>
            <consortium name="EnsemblMetazoa"/>
        </authorList>
    </citation>
    <scope>IDENTIFICATION</scope>
</reference>
<evidence type="ECO:0000313" key="2">
    <source>
        <dbReference type="Proteomes" id="UP000015104"/>
    </source>
</evidence>
<evidence type="ECO:0000313" key="1">
    <source>
        <dbReference type="EnsemblMetazoa" id="tetur32g02070.1"/>
    </source>
</evidence>
<sequence length="31" mass="3747">MALMVMIRMESNKNKASRYNHKIIEKIRNLL</sequence>
<protein>
    <submittedName>
        <fullName evidence="1">Uncharacterized protein</fullName>
    </submittedName>
</protein>
<dbReference type="EMBL" id="CAEY01000925">
    <property type="status" value="NOT_ANNOTATED_CDS"/>
    <property type="molecule type" value="Genomic_DNA"/>
</dbReference>
<name>T1L255_TETUR</name>